<evidence type="ECO:0000313" key="2">
    <source>
        <dbReference type="Proteomes" id="UP000187891"/>
    </source>
</evidence>
<sequence length="32" mass="4076">MIYTKVKRQMMEWIIAKKYSKFHRPNILLFNF</sequence>
<dbReference type="EMBL" id="FMUE01000001">
    <property type="protein sequence ID" value="SCX06860.1"/>
    <property type="molecule type" value="Genomic_DNA"/>
</dbReference>
<proteinExistence type="predicted"/>
<name>A0A1R3TAD6_9HYPH</name>
<reference evidence="2" key="1">
    <citation type="submission" date="2016-10" db="EMBL/GenBank/DDBJ databases">
        <authorList>
            <person name="Wibberg D."/>
        </authorList>
    </citation>
    <scope>NUCLEOTIDE SEQUENCE [LARGE SCALE GENOMIC DNA]</scope>
</reference>
<protein>
    <submittedName>
        <fullName evidence="1">Uncharacterized protein</fullName>
    </submittedName>
</protein>
<gene>
    <name evidence="1" type="ORF">DSM25559_0659</name>
</gene>
<accession>A0A1R3TAD6</accession>
<dbReference type="AlphaFoldDB" id="A0A1R3TAD6"/>
<dbReference type="Proteomes" id="UP000187891">
    <property type="component" value="Unassembled WGS sequence"/>
</dbReference>
<organism evidence="1 2">
    <name type="scientific">Agrobacterium rosae</name>
    <dbReference type="NCBI Taxonomy" id="1972867"/>
    <lineage>
        <taxon>Bacteria</taxon>
        <taxon>Pseudomonadati</taxon>
        <taxon>Pseudomonadota</taxon>
        <taxon>Alphaproteobacteria</taxon>
        <taxon>Hyphomicrobiales</taxon>
        <taxon>Rhizobiaceae</taxon>
        <taxon>Rhizobium/Agrobacterium group</taxon>
        <taxon>Agrobacterium</taxon>
    </lineage>
</organism>
<evidence type="ECO:0000313" key="1">
    <source>
        <dbReference type="EMBL" id="SCX06860.1"/>
    </source>
</evidence>